<feature type="transmembrane region" description="Helical" evidence="1">
    <location>
        <begin position="20"/>
        <end position="43"/>
    </location>
</feature>
<evidence type="ECO:0000256" key="1">
    <source>
        <dbReference type="SAM" id="Phobius"/>
    </source>
</evidence>
<reference evidence="2" key="1">
    <citation type="submission" date="2018-05" db="EMBL/GenBank/DDBJ databases">
        <authorList>
            <person name="Lanie J.A."/>
            <person name="Ng W.-L."/>
            <person name="Kazmierczak K.M."/>
            <person name="Andrzejewski T.M."/>
            <person name="Davidsen T.M."/>
            <person name="Wayne K.J."/>
            <person name="Tettelin H."/>
            <person name="Glass J.I."/>
            <person name="Rusch D."/>
            <person name="Podicherti R."/>
            <person name="Tsui H.-C.T."/>
            <person name="Winkler M.E."/>
        </authorList>
    </citation>
    <scope>NUCLEOTIDE SEQUENCE</scope>
</reference>
<proteinExistence type="predicted"/>
<keyword evidence="1" id="KW-0812">Transmembrane</keyword>
<name>A0A382A205_9ZZZZ</name>
<sequence length="80" mass="8542">MIDWWHSIGEHTAHPHGLKIFYGIAIVSGVILAIQMVLTLIGADTDFDVDGMDAGETGDTGLFSIRSVGAFFTGFGWTGV</sequence>
<dbReference type="AlphaFoldDB" id="A0A382A205"/>
<gene>
    <name evidence="2" type="ORF">METZ01_LOCUS148228</name>
</gene>
<protein>
    <submittedName>
        <fullName evidence="2">Uncharacterized protein</fullName>
    </submittedName>
</protein>
<keyword evidence="1" id="KW-0472">Membrane</keyword>
<keyword evidence="1" id="KW-1133">Transmembrane helix</keyword>
<organism evidence="2">
    <name type="scientific">marine metagenome</name>
    <dbReference type="NCBI Taxonomy" id="408172"/>
    <lineage>
        <taxon>unclassified sequences</taxon>
        <taxon>metagenomes</taxon>
        <taxon>ecological metagenomes</taxon>
    </lineage>
</organism>
<evidence type="ECO:0000313" key="2">
    <source>
        <dbReference type="EMBL" id="SVA95374.1"/>
    </source>
</evidence>
<accession>A0A382A205</accession>
<feature type="non-terminal residue" evidence="2">
    <location>
        <position position="80"/>
    </location>
</feature>
<dbReference type="EMBL" id="UINC01023532">
    <property type="protein sequence ID" value="SVA95374.1"/>
    <property type="molecule type" value="Genomic_DNA"/>
</dbReference>